<comment type="subcellular location">
    <subcellularLocation>
        <location evidence="1">Membrane</location>
        <topology evidence="1">Multi-pass membrane protein</topology>
    </subcellularLocation>
</comment>
<name>A0A2T8JBH6_9POAL</name>
<feature type="transmembrane region" description="Helical" evidence="8">
    <location>
        <begin position="187"/>
        <end position="213"/>
    </location>
</feature>
<keyword evidence="5 8" id="KW-1133">Transmembrane helix</keyword>
<dbReference type="GO" id="GO:0098662">
    <property type="term" value="P:inorganic cation transmembrane transport"/>
    <property type="evidence" value="ECO:0007669"/>
    <property type="project" value="UniProtKB-ARBA"/>
</dbReference>
<dbReference type="InterPro" id="IPR051143">
    <property type="entry name" value="TrkH_K-transport"/>
</dbReference>
<evidence type="ECO:0000256" key="6">
    <source>
        <dbReference type="ARBA" id="ARBA00023065"/>
    </source>
</evidence>
<evidence type="ECO:0000256" key="1">
    <source>
        <dbReference type="ARBA" id="ARBA00004141"/>
    </source>
</evidence>
<organism evidence="9">
    <name type="scientific">Panicum hallii</name>
    <dbReference type="NCBI Taxonomy" id="206008"/>
    <lineage>
        <taxon>Eukaryota</taxon>
        <taxon>Viridiplantae</taxon>
        <taxon>Streptophyta</taxon>
        <taxon>Embryophyta</taxon>
        <taxon>Tracheophyta</taxon>
        <taxon>Spermatophyta</taxon>
        <taxon>Magnoliopsida</taxon>
        <taxon>Liliopsida</taxon>
        <taxon>Poales</taxon>
        <taxon>Poaceae</taxon>
        <taxon>PACMAD clade</taxon>
        <taxon>Panicoideae</taxon>
        <taxon>Panicodae</taxon>
        <taxon>Paniceae</taxon>
        <taxon>Panicinae</taxon>
        <taxon>Panicum</taxon>
        <taxon>Panicum sect. Panicum</taxon>
    </lineage>
</organism>
<dbReference type="Gramene" id="PVH47274">
    <property type="protein sequence ID" value="PVH47274"/>
    <property type="gene ID" value="PAHAL_4G024700"/>
</dbReference>
<feature type="transmembrane region" description="Helical" evidence="8">
    <location>
        <begin position="245"/>
        <end position="265"/>
    </location>
</feature>
<keyword evidence="7 8" id="KW-0472">Membrane</keyword>
<comment type="similarity">
    <text evidence="2">Belongs to the TrkH potassium transport family. HKT (TC 2.A.38.3) subfamily.</text>
</comment>
<sequence length="417" mass="45759">MSLKPSNPAFSPQYIDMLFLSTSALTFTGLSTVTMEDLSSSQIVVLTMLMLVGGEIFVSFLGLMLRPNHQAKPTDPTGNKVVAVELDTIEPTNIDASIVEELQLEEAMCGAPTLSGSDLKNGRSVRYLGFVVFGYLAAIHVLGFLLVFLYIKRVPTARSILTKKGINIALFSASVTNMAIFSKNPVLLLLLTGQIFAGNLLFPLFLRLLVWFLGRVTKLEGMKLMIRDPKELRYSYLLPKLPTEFLSTVVGLAAVAATLFCAVDWNSPVFDGPSTSQKIANPLLMAVNTRHSGENSIDCSLVSSAILVLFIVMMLLGCNVIFVMVVYITERRGLRNDPLNFSMLNMIFEVIIAYGNVGLSTGYSCSRLQQLHPESICHDKPYNLSGCWSDEGKLMIVFVMLYGRLKPSAWAQANPGS</sequence>
<dbReference type="PANTHER" id="PTHR31064">
    <property type="entry name" value="POTASSIUM TRANSPORT PROTEIN DDB_G0292412-RELATED"/>
    <property type="match status" value="1"/>
</dbReference>
<keyword evidence="3" id="KW-0813">Transport</keyword>
<reference evidence="9" key="1">
    <citation type="submission" date="2018-04" db="EMBL/GenBank/DDBJ databases">
        <title>WGS assembly of Panicum hallii.</title>
        <authorList>
            <person name="Lovell J."/>
            <person name="Jenkins J."/>
            <person name="Lowry D."/>
            <person name="Mamidi S."/>
            <person name="Sreedasyam A."/>
            <person name="Weng X."/>
            <person name="Barry K."/>
            <person name="Bonette J."/>
            <person name="Campitelli B."/>
            <person name="Daum C."/>
            <person name="Gordon S."/>
            <person name="Gould B."/>
            <person name="Lipzen A."/>
            <person name="Macqueen A."/>
            <person name="Palacio-Mejia J."/>
            <person name="Plott C."/>
            <person name="Shakirov E."/>
            <person name="Shu S."/>
            <person name="Yoshinaga Y."/>
            <person name="Zane M."/>
            <person name="Rokhsar D."/>
            <person name="Grimwood J."/>
            <person name="Schmutz J."/>
            <person name="Juenger T."/>
        </authorList>
    </citation>
    <scope>NUCLEOTIDE SEQUENCE [LARGE SCALE GENOMIC DNA]</scope>
    <source>
        <strain evidence="9">FIL2</strain>
    </source>
</reference>
<dbReference type="Pfam" id="PF02386">
    <property type="entry name" value="TrkH"/>
    <property type="match status" value="1"/>
</dbReference>
<dbReference type="AlphaFoldDB" id="A0A2T8JBH6"/>
<evidence type="ECO:0000256" key="4">
    <source>
        <dbReference type="ARBA" id="ARBA00022692"/>
    </source>
</evidence>
<evidence type="ECO:0000256" key="8">
    <source>
        <dbReference type="SAM" id="Phobius"/>
    </source>
</evidence>
<dbReference type="GO" id="GO:0030001">
    <property type="term" value="P:metal ion transport"/>
    <property type="evidence" value="ECO:0007669"/>
    <property type="project" value="UniProtKB-ARBA"/>
</dbReference>
<dbReference type="GO" id="GO:0005886">
    <property type="term" value="C:plasma membrane"/>
    <property type="evidence" value="ECO:0007669"/>
    <property type="project" value="TreeGrafter"/>
</dbReference>
<feature type="transmembrane region" description="Helical" evidence="8">
    <location>
        <begin position="127"/>
        <end position="151"/>
    </location>
</feature>
<evidence type="ECO:0000256" key="2">
    <source>
        <dbReference type="ARBA" id="ARBA00010864"/>
    </source>
</evidence>
<accession>A0A2T8JBH6</accession>
<dbReference type="GO" id="GO:0008324">
    <property type="term" value="F:monoatomic cation transmembrane transporter activity"/>
    <property type="evidence" value="ECO:0007669"/>
    <property type="project" value="InterPro"/>
</dbReference>
<feature type="transmembrane region" description="Helical" evidence="8">
    <location>
        <begin position="43"/>
        <end position="65"/>
    </location>
</feature>
<feature type="transmembrane region" description="Helical" evidence="8">
    <location>
        <begin position="12"/>
        <end position="31"/>
    </location>
</feature>
<keyword evidence="4 8" id="KW-0812">Transmembrane</keyword>
<dbReference type="EMBL" id="CM008049">
    <property type="protein sequence ID" value="PVH47274.1"/>
    <property type="molecule type" value="Genomic_DNA"/>
</dbReference>
<feature type="transmembrane region" description="Helical" evidence="8">
    <location>
        <begin position="163"/>
        <end position="181"/>
    </location>
</feature>
<evidence type="ECO:0000256" key="5">
    <source>
        <dbReference type="ARBA" id="ARBA00022989"/>
    </source>
</evidence>
<dbReference type="PANTHER" id="PTHR31064:SF25">
    <property type="entry name" value="CATION TRANSPORTER HKT2_1"/>
    <property type="match status" value="1"/>
</dbReference>
<dbReference type="InterPro" id="IPR003445">
    <property type="entry name" value="Cat_transpt"/>
</dbReference>
<feature type="transmembrane region" description="Helical" evidence="8">
    <location>
        <begin position="341"/>
        <end position="363"/>
    </location>
</feature>
<evidence type="ECO:0000313" key="9">
    <source>
        <dbReference type="EMBL" id="PVH47274.1"/>
    </source>
</evidence>
<dbReference type="Proteomes" id="UP000243499">
    <property type="component" value="Chromosome 4"/>
</dbReference>
<protein>
    <submittedName>
        <fullName evidence="9">Uncharacterized protein</fullName>
    </submittedName>
</protein>
<evidence type="ECO:0000256" key="7">
    <source>
        <dbReference type="ARBA" id="ARBA00023136"/>
    </source>
</evidence>
<feature type="transmembrane region" description="Helical" evidence="8">
    <location>
        <begin position="305"/>
        <end position="329"/>
    </location>
</feature>
<gene>
    <name evidence="9" type="ORF">PAHAL_4G024700</name>
</gene>
<proteinExistence type="inferred from homology"/>
<keyword evidence="6" id="KW-0406">Ion transport</keyword>
<evidence type="ECO:0000256" key="3">
    <source>
        <dbReference type="ARBA" id="ARBA00022448"/>
    </source>
</evidence>